<evidence type="ECO:0000259" key="6">
    <source>
        <dbReference type="Pfam" id="PF01593"/>
    </source>
</evidence>
<dbReference type="PANTHER" id="PTHR10742:SF313">
    <property type="entry name" value="AMINE OXIDASE"/>
    <property type="match status" value="1"/>
</dbReference>
<evidence type="ECO:0000256" key="1">
    <source>
        <dbReference type="ARBA" id="ARBA00001974"/>
    </source>
</evidence>
<dbReference type="InterPro" id="IPR050281">
    <property type="entry name" value="Flavin_monoamine_oxidase"/>
</dbReference>
<protein>
    <recommendedName>
        <fullName evidence="4">Amine oxidase</fullName>
        <ecNumber evidence="4">1.4.3.-</ecNumber>
    </recommendedName>
</protein>
<keyword evidence="5" id="KW-0732">Signal</keyword>
<organism evidence="7 8">
    <name type="scientific">Armillaria ostoyae</name>
    <name type="common">Armillaria root rot fungus</name>
    <dbReference type="NCBI Taxonomy" id="47428"/>
    <lineage>
        <taxon>Eukaryota</taxon>
        <taxon>Fungi</taxon>
        <taxon>Dikarya</taxon>
        <taxon>Basidiomycota</taxon>
        <taxon>Agaricomycotina</taxon>
        <taxon>Agaricomycetes</taxon>
        <taxon>Agaricomycetidae</taxon>
        <taxon>Agaricales</taxon>
        <taxon>Marasmiineae</taxon>
        <taxon>Physalacriaceae</taxon>
        <taxon>Armillaria</taxon>
    </lineage>
</organism>
<dbReference type="EC" id="1.4.3.-" evidence="4"/>
<dbReference type="GO" id="GO:0006598">
    <property type="term" value="P:polyamine catabolic process"/>
    <property type="evidence" value="ECO:0007669"/>
    <property type="project" value="TreeGrafter"/>
</dbReference>
<feature type="binding site" evidence="3">
    <location>
        <begin position="53"/>
        <end position="54"/>
    </location>
    <ligand>
        <name>FAD</name>
        <dbReference type="ChEBI" id="CHEBI:57692"/>
    </ligand>
</feature>
<keyword evidence="4" id="KW-0274">FAD</keyword>
<comment type="cofactor">
    <cofactor evidence="1 4">
        <name>FAD</name>
        <dbReference type="ChEBI" id="CHEBI:57692"/>
    </cofactor>
</comment>
<comment type="similarity">
    <text evidence="4">Belongs to the flavin monoamine oxidase family.</text>
</comment>
<evidence type="ECO:0000313" key="8">
    <source>
        <dbReference type="Proteomes" id="UP000219338"/>
    </source>
</evidence>
<keyword evidence="8" id="KW-1185">Reference proteome</keyword>
<dbReference type="PRINTS" id="PR00757">
    <property type="entry name" value="AMINEOXDASEF"/>
</dbReference>
<dbReference type="PANTHER" id="PTHR10742">
    <property type="entry name" value="FLAVIN MONOAMINE OXIDASE"/>
    <property type="match status" value="1"/>
</dbReference>
<keyword evidence="2 4" id="KW-0560">Oxidoreductase</keyword>
<evidence type="ECO:0000256" key="5">
    <source>
        <dbReference type="SAM" id="SignalP"/>
    </source>
</evidence>
<evidence type="ECO:0000256" key="2">
    <source>
        <dbReference type="ARBA" id="ARBA00023002"/>
    </source>
</evidence>
<keyword evidence="4" id="KW-0285">Flavoprotein</keyword>
<feature type="chain" id="PRO_5012763808" description="Amine oxidase" evidence="5">
    <location>
        <begin position="19"/>
        <end position="515"/>
    </location>
</feature>
<feature type="signal peptide" evidence="5">
    <location>
        <begin position="1"/>
        <end position="18"/>
    </location>
</feature>
<gene>
    <name evidence="7" type="ORF">ARMOST_21312</name>
</gene>
<reference evidence="8" key="1">
    <citation type="journal article" date="2017" name="Nat. Ecol. Evol.">
        <title>Genome expansion and lineage-specific genetic innovations in the forest pathogenic fungi Armillaria.</title>
        <authorList>
            <person name="Sipos G."/>
            <person name="Prasanna A.N."/>
            <person name="Walter M.C."/>
            <person name="O'Connor E."/>
            <person name="Balint B."/>
            <person name="Krizsan K."/>
            <person name="Kiss B."/>
            <person name="Hess J."/>
            <person name="Varga T."/>
            <person name="Slot J."/>
            <person name="Riley R."/>
            <person name="Boka B."/>
            <person name="Rigling D."/>
            <person name="Barry K."/>
            <person name="Lee J."/>
            <person name="Mihaltcheva S."/>
            <person name="LaButti K."/>
            <person name="Lipzen A."/>
            <person name="Waldron R."/>
            <person name="Moloney N.M."/>
            <person name="Sperisen C."/>
            <person name="Kredics L."/>
            <person name="Vagvoelgyi C."/>
            <person name="Patrignani A."/>
            <person name="Fitzpatrick D."/>
            <person name="Nagy I."/>
            <person name="Doyle S."/>
            <person name="Anderson J.B."/>
            <person name="Grigoriev I.V."/>
            <person name="Gueldener U."/>
            <person name="Muensterkoetter M."/>
            <person name="Nagy L.G."/>
        </authorList>
    </citation>
    <scope>NUCLEOTIDE SEQUENCE [LARGE SCALE GENOMIC DNA]</scope>
    <source>
        <strain evidence="8">C18/9</strain>
    </source>
</reference>
<evidence type="ECO:0000256" key="4">
    <source>
        <dbReference type="RuleBase" id="RU362067"/>
    </source>
</evidence>
<evidence type="ECO:0000313" key="7">
    <source>
        <dbReference type="EMBL" id="SJL17751.1"/>
    </source>
</evidence>
<dbReference type="Gene3D" id="3.50.50.60">
    <property type="entry name" value="FAD/NAD(P)-binding domain"/>
    <property type="match status" value="1"/>
</dbReference>
<dbReference type="AlphaFoldDB" id="A0A284S9S2"/>
<dbReference type="OrthoDB" id="5046242at2759"/>
<dbReference type="SUPFAM" id="SSF51905">
    <property type="entry name" value="FAD/NAD(P)-binding domain"/>
    <property type="match status" value="1"/>
</dbReference>
<feature type="binding site" evidence="3">
    <location>
        <position position="245"/>
    </location>
    <ligand>
        <name>FAD</name>
        <dbReference type="ChEBI" id="CHEBI:57692"/>
    </ligand>
</feature>
<accession>A0A284S9S2</accession>
<dbReference type="InterPro" id="IPR036188">
    <property type="entry name" value="FAD/NAD-bd_sf"/>
</dbReference>
<feature type="domain" description="Amine oxidase" evidence="6">
    <location>
        <begin position="32"/>
        <end position="480"/>
    </location>
</feature>
<dbReference type="SUPFAM" id="SSF54373">
    <property type="entry name" value="FAD-linked reductases, C-terminal domain"/>
    <property type="match status" value="1"/>
</dbReference>
<sequence>MFVPLVLLLSCLLVAVNANSDSKTVLILGGGVAGIIAAKTLHEAGIDDFIIIEAQDELGGRMKSHHFGGKTVELGANWIHGAEPVSGPVNPIYTLAKKHEVKTQYNDFYGSVSTFDLNGTTDFVDICRKAFEDHVKLTIAGGERLSRSLVDLSARTGYALLGSKPQTHHEQAAEYFHFDMEYAQSPEQSSWIAQAMNANFTYDFSRKRPSKDALLSIDERGFKTVVQAEAAEFLLPSQVTFNSTVMDISYSNSEVSVTLDGGRVIHGAYALCTFSLGVLQHDDVRFQPELPSESAALMNVRYVDNVYRKAYKQEAIQSMVMATYTKIFFKFNQKFWFDTEMGLYADPERGRYSTWQSLDHPNFFPGSGIIFVTVTGVFAERAESLSDSQVREEALGVLQQMFPDIDVPQPLDMFFYRWHSDPLYRGSYSNWPPAFFLSHYYNLRANVGRLYFAGEATSLKYVGFLHGAYDEGLNIAREIITCIREDECAPMKRVPDITNGDEKFYGHFNMQYSLY</sequence>
<proteinExistence type="inferred from homology"/>
<dbReference type="Pfam" id="PF01593">
    <property type="entry name" value="Amino_oxidase"/>
    <property type="match status" value="1"/>
</dbReference>
<dbReference type="Gene3D" id="3.90.660.10">
    <property type="match status" value="1"/>
</dbReference>
<name>A0A284S9S2_ARMOS</name>
<dbReference type="STRING" id="47428.A0A284S9S2"/>
<dbReference type="GO" id="GO:0016491">
    <property type="term" value="F:oxidoreductase activity"/>
    <property type="evidence" value="ECO:0007669"/>
    <property type="project" value="UniProtKB-KW"/>
</dbReference>
<dbReference type="Proteomes" id="UP000219338">
    <property type="component" value="Unassembled WGS sequence"/>
</dbReference>
<dbReference type="InterPro" id="IPR001613">
    <property type="entry name" value="Flavin_amine_oxidase"/>
</dbReference>
<dbReference type="EMBL" id="FUEG01000048">
    <property type="protein sequence ID" value="SJL17751.1"/>
    <property type="molecule type" value="Genomic_DNA"/>
</dbReference>
<evidence type="ECO:0000256" key="3">
    <source>
        <dbReference type="PIRSR" id="PIRSR601613-1"/>
    </source>
</evidence>
<dbReference type="OMA" id="HENPIWQ"/>
<dbReference type="InterPro" id="IPR002937">
    <property type="entry name" value="Amino_oxidase"/>
</dbReference>